<dbReference type="AlphaFoldDB" id="A0AAU7AUR5"/>
<evidence type="ECO:0000313" key="1">
    <source>
        <dbReference type="EMBL" id="XAY05362.1"/>
    </source>
</evidence>
<sequence length="119" mass="12261">MDAGATAPWEKCARRAVPLVIDDLLHLARTAGRTPLAGAQHLAARRRAETIAPYVDAAPVMKDLAIAARPVGDGEWSAALVAAVGSRSREAVARAIAQELDVAVAGTQEPLFAAGDPAS</sequence>
<evidence type="ECO:0008006" key="2">
    <source>
        <dbReference type="Google" id="ProtNLM"/>
    </source>
</evidence>
<proteinExistence type="predicted"/>
<reference evidence="1" key="1">
    <citation type="submission" date="2022-12" db="EMBL/GenBank/DDBJ databases">
        <title>Paraconexibacter alkalitolerans sp. nov. and Baekduia alba sp. nov., isolated from soil and emended description of the genera Paraconexibacter (Chun et al., 2020) and Baekduia (An et al., 2020).</title>
        <authorList>
            <person name="Vieira S."/>
            <person name="Huber K.J."/>
            <person name="Geppert A."/>
            <person name="Wolf J."/>
            <person name="Neumann-Schaal M."/>
            <person name="Muesken M."/>
            <person name="Overmann J."/>
        </authorList>
    </citation>
    <scope>NUCLEOTIDE SEQUENCE</scope>
    <source>
        <strain evidence="1">AEG42_29</strain>
    </source>
</reference>
<protein>
    <recommendedName>
        <fullName evidence="2">DUF222 domain-containing protein</fullName>
    </recommendedName>
</protein>
<dbReference type="KEGG" id="parq:DSM112329_02212"/>
<name>A0AAU7AUR5_9ACTN</name>
<accession>A0AAU7AUR5</accession>
<gene>
    <name evidence="1" type="ORF">DSM112329_02212</name>
</gene>
<dbReference type="EMBL" id="CP114014">
    <property type="protein sequence ID" value="XAY05362.1"/>
    <property type="molecule type" value="Genomic_DNA"/>
</dbReference>
<organism evidence="1">
    <name type="scientific">Paraconexibacter sp. AEG42_29</name>
    <dbReference type="NCBI Taxonomy" id="2997339"/>
    <lineage>
        <taxon>Bacteria</taxon>
        <taxon>Bacillati</taxon>
        <taxon>Actinomycetota</taxon>
        <taxon>Thermoleophilia</taxon>
        <taxon>Solirubrobacterales</taxon>
        <taxon>Paraconexibacteraceae</taxon>
        <taxon>Paraconexibacter</taxon>
    </lineage>
</organism>